<keyword evidence="10" id="KW-0464">Manganese</keyword>
<dbReference type="Pfam" id="PF18541">
    <property type="entry name" value="RuvC_III"/>
    <property type="match status" value="1"/>
</dbReference>
<organism evidence="14 15">
    <name type="scientific">Muribaculum gordoncarteri</name>
    <dbReference type="NCBI Taxonomy" id="2530390"/>
    <lineage>
        <taxon>Bacteria</taxon>
        <taxon>Pseudomonadati</taxon>
        <taxon>Bacteroidota</taxon>
        <taxon>Bacteroidia</taxon>
        <taxon>Bacteroidales</taxon>
        <taxon>Muribaculaceae</taxon>
        <taxon>Muribaculum</taxon>
    </lineage>
</organism>
<evidence type="ECO:0000256" key="4">
    <source>
        <dbReference type="ARBA" id="ARBA00022759"/>
    </source>
</evidence>
<accession>A0A4P7VJU3</accession>
<dbReference type="InterPro" id="IPR036397">
    <property type="entry name" value="RNaseH_sf"/>
</dbReference>
<evidence type="ECO:0000256" key="12">
    <source>
        <dbReference type="PROSITE-ProRule" id="PRU01085"/>
    </source>
</evidence>
<dbReference type="AlphaFoldDB" id="A0A4P7VJU3"/>
<evidence type="ECO:0000313" key="15">
    <source>
        <dbReference type="Proteomes" id="UP000297031"/>
    </source>
</evidence>
<protein>
    <recommendedName>
        <fullName evidence="13">HNH Cas9-type domain-containing protein</fullName>
    </recommendedName>
</protein>
<dbReference type="Gene3D" id="3.30.420.10">
    <property type="entry name" value="Ribonuclease H-like superfamily/Ribonuclease H"/>
    <property type="match status" value="1"/>
</dbReference>
<dbReference type="InterPro" id="IPR041383">
    <property type="entry name" value="RuvC_III"/>
</dbReference>
<keyword evidence="2 12" id="KW-0540">Nuclease</keyword>
<dbReference type="GO" id="GO:0004519">
    <property type="term" value="F:endonuclease activity"/>
    <property type="evidence" value="ECO:0007669"/>
    <property type="project" value="UniProtKB-UniRule"/>
</dbReference>
<dbReference type="GO" id="GO:0003677">
    <property type="term" value="F:DNA binding"/>
    <property type="evidence" value="ECO:0007669"/>
    <property type="project" value="UniProtKB-UniRule"/>
</dbReference>
<evidence type="ECO:0000256" key="3">
    <source>
        <dbReference type="ARBA" id="ARBA00022723"/>
    </source>
</evidence>
<comment type="cofactor">
    <cofactor evidence="1">
        <name>Mg(2+)</name>
        <dbReference type="ChEBI" id="CHEBI:18420"/>
    </cofactor>
</comment>
<evidence type="ECO:0000256" key="1">
    <source>
        <dbReference type="ARBA" id="ARBA00001946"/>
    </source>
</evidence>
<dbReference type="OrthoDB" id="9777169at2"/>
<dbReference type="GO" id="GO:0051607">
    <property type="term" value="P:defense response to virus"/>
    <property type="evidence" value="ECO:0007669"/>
    <property type="project" value="UniProtKB-KW"/>
</dbReference>
<evidence type="ECO:0000313" key="14">
    <source>
        <dbReference type="EMBL" id="QCD35634.1"/>
    </source>
</evidence>
<keyword evidence="7" id="KW-0694">RNA-binding</keyword>
<evidence type="ECO:0000256" key="2">
    <source>
        <dbReference type="ARBA" id="ARBA00022722"/>
    </source>
</evidence>
<keyword evidence="4 12" id="KW-0255">Endonuclease</keyword>
<dbReference type="EMBL" id="CP039393">
    <property type="protein sequence ID" value="QCD35634.1"/>
    <property type="molecule type" value="Genomic_DNA"/>
</dbReference>
<keyword evidence="15" id="KW-1185">Reference proteome</keyword>
<reference evidence="14 15" key="1">
    <citation type="submission" date="2019-02" db="EMBL/GenBank/DDBJ databases">
        <title>Isolation and identification of novel species under the genus Muribaculum.</title>
        <authorList>
            <person name="Miyake S."/>
            <person name="Ding Y."/>
            <person name="Low A."/>
            <person name="Soh M."/>
            <person name="Seedorf H."/>
        </authorList>
    </citation>
    <scope>NUCLEOTIDE SEQUENCE [LARGE SCALE GENOMIC DNA]</scope>
    <source>
        <strain evidence="14 15">TLL-A4</strain>
    </source>
</reference>
<evidence type="ECO:0000256" key="8">
    <source>
        <dbReference type="ARBA" id="ARBA00023118"/>
    </source>
</evidence>
<evidence type="ECO:0000256" key="7">
    <source>
        <dbReference type="ARBA" id="ARBA00022884"/>
    </source>
</evidence>
<keyword evidence="5 12" id="KW-0378">Hydrolase</keyword>
<dbReference type="KEGG" id="mgod:E7746_06870"/>
<dbReference type="Pfam" id="PF13395">
    <property type="entry name" value="HNH_4"/>
    <property type="match status" value="1"/>
</dbReference>
<sequence>MKSILQNHADHIKQRFVLCPIEIRIELARELKKSAKERADLISSINKATADNEKIRQLLINEFGIQRPSRNDVIRYRLYDELSKVGYHTLYSDTYIPREELFSKRFDIEHIIPQSRLFDDSFANKTIEARDINIEKGNATALDFVEAKYDSEYVKEYRNRVDKLLKEGKIGHGKYNKLLTKENDIPEDFINRDLRNTQYISRKALEILSEVAPEVTATSGSITERLREDWQLIDVLQELNWDKYDRQGLTETIVNRDGNTVRRIKDWTKRNDHRHHAVDAVAIAFTRAEYVHYLNNLNAQSDKGKEFYAIRERYLERDKHNNLRFRSPIPVKEFRTVVKDQLEKSFVSHKSKNKVVTKNVNATKCSGGVNRKVQLTPRGQLHNETVYGRIMQPVVREEKIGVAFDYDKIATVASAVERKALARRLDMFNGDPKKAFTGKNSPTKNPVYIDNERKVELGTKVKTVTMECVYTIRKEISESLKLDKVIDKGVKRILQQRLDENGGDPKEAFTNLDANPIYLNKEKGITIKRVTITGPTEVEPLHSKRDHLGNEMRDADGRTIPTDFINTGNNHHIAIYRDASGNLQERVMSFFEATARACAQPPLPVIDKDYRKCDGWEFLFTMKRNEYFVFPRYESVVDSSTGQEKLIKTFDPKAVDLLDRDNYAKISPNLFRVQKLASKYYVFRHHLETNVDDVKELRDITWKRIQTIKLMDEAVKVRIDNLGRIVAVGES</sequence>
<keyword evidence="9 12" id="KW-0238">DNA-binding</keyword>
<gene>
    <name evidence="14" type="ORF">E7746_06870</name>
</gene>
<evidence type="ECO:0000256" key="11">
    <source>
        <dbReference type="ARBA" id="ARBA00046380"/>
    </source>
</evidence>
<evidence type="ECO:0000256" key="5">
    <source>
        <dbReference type="ARBA" id="ARBA00022801"/>
    </source>
</evidence>
<keyword evidence="6" id="KW-0460">Magnesium</keyword>
<evidence type="ECO:0000256" key="6">
    <source>
        <dbReference type="ARBA" id="ARBA00022842"/>
    </source>
</evidence>
<comment type="subunit">
    <text evidence="11">Monomer. Binds crRNA and tracrRNA.</text>
</comment>
<dbReference type="NCBIfam" id="TIGR01865">
    <property type="entry name" value="cas_Csn1"/>
    <property type="match status" value="1"/>
</dbReference>
<evidence type="ECO:0000256" key="9">
    <source>
        <dbReference type="ARBA" id="ARBA00023125"/>
    </source>
</evidence>
<evidence type="ECO:0000256" key="10">
    <source>
        <dbReference type="ARBA" id="ARBA00023211"/>
    </source>
</evidence>
<keyword evidence="8" id="KW-0051">Antiviral defense</keyword>
<evidence type="ECO:0000259" key="13">
    <source>
        <dbReference type="PROSITE" id="PS51749"/>
    </source>
</evidence>
<dbReference type="Proteomes" id="UP000297031">
    <property type="component" value="Chromosome"/>
</dbReference>
<name>A0A4P7VJU3_9BACT</name>
<dbReference type="GO" id="GO:0003723">
    <property type="term" value="F:RNA binding"/>
    <property type="evidence" value="ECO:0007669"/>
    <property type="project" value="UniProtKB-UniRule"/>
</dbReference>
<dbReference type="InterPro" id="IPR028629">
    <property type="entry name" value="Cas9"/>
</dbReference>
<dbReference type="GO" id="GO:0016787">
    <property type="term" value="F:hydrolase activity"/>
    <property type="evidence" value="ECO:0007669"/>
    <property type="project" value="UniProtKB-KW"/>
</dbReference>
<dbReference type="InterPro" id="IPR033114">
    <property type="entry name" value="HNH_CAS9"/>
</dbReference>
<dbReference type="GO" id="GO:0046872">
    <property type="term" value="F:metal ion binding"/>
    <property type="evidence" value="ECO:0007669"/>
    <property type="project" value="UniProtKB-KW"/>
</dbReference>
<dbReference type="InterPro" id="IPR003615">
    <property type="entry name" value="HNH_nuc"/>
</dbReference>
<feature type="domain" description="HNH Cas9-type" evidence="13">
    <location>
        <begin position="34"/>
        <end position="194"/>
    </location>
</feature>
<proteinExistence type="predicted"/>
<keyword evidence="3" id="KW-0479">Metal-binding</keyword>
<dbReference type="PROSITE" id="PS51749">
    <property type="entry name" value="HNH_CAS9"/>
    <property type="match status" value="1"/>
</dbReference>